<accession>A0A518AS21</accession>
<dbReference type="AlphaFoldDB" id="A0A518AS21"/>
<dbReference type="KEGG" id="amuc:Pan181_37400"/>
<name>A0A518AS21_9BACT</name>
<dbReference type="OrthoDB" id="9942247at2"/>
<organism evidence="1 2">
    <name type="scientific">Aeoliella mucimassa</name>
    <dbReference type="NCBI Taxonomy" id="2527972"/>
    <lineage>
        <taxon>Bacteria</taxon>
        <taxon>Pseudomonadati</taxon>
        <taxon>Planctomycetota</taxon>
        <taxon>Planctomycetia</taxon>
        <taxon>Pirellulales</taxon>
        <taxon>Lacipirellulaceae</taxon>
        <taxon>Aeoliella</taxon>
    </lineage>
</organism>
<dbReference type="RefSeq" id="WP_145248747.1">
    <property type="nucleotide sequence ID" value="NZ_CP036278.1"/>
</dbReference>
<gene>
    <name evidence="1" type="ORF">Pan181_37400</name>
</gene>
<dbReference type="Proteomes" id="UP000315750">
    <property type="component" value="Chromosome"/>
</dbReference>
<dbReference type="EMBL" id="CP036278">
    <property type="protein sequence ID" value="QDU57522.1"/>
    <property type="molecule type" value="Genomic_DNA"/>
</dbReference>
<proteinExistence type="predicted"/>
<reference evidence="1 2" key="1">
    <citation type="submission" date="2019-02" db="EMBL/GenBank/DDBJ databases">
        <title>Deep-cultivation of Planctomycetes and their phenomic and genomic characterization uncovers novel biology.</title>
        <authorList>
            <person name="Wiegand S."/>
            <person name="Jogler M."/>
            <person name="Boedeker C."/>
            <person name="Pinto D."/>
            <person name="Vollmers J."/>
            <person name="Rivas-Marin E."/>
            <person name="Kohn T."/>
            <person name="Peeters S.H."/>
            <person name="Heuer A."/>
            <person name="Rast P."/>
            <person name="Oberbeckmann S."/>
            <person name="Bunk B."/>
            <person name="Jeske O."/>
            <person name="Meyerdierks A."/>
            <person name="Storesund J.E."/>
            <person name="Kallscheuer N."/>
            <person name="Luecker S."/>
            <person name="Lage O.M."/>
            <person name="Pohl T."/>
            <person name="Merkel B.J."/>
            <person name="Hornburger P."/>
            <person name="Mueller R.-W."/>
            <person name="Bruemmer F."/>
            <person name="Labrenz M."/>
            <person name="Spormann A.M."/>
            <person name="Op den Camp H."/>
            <person name="Overmann J."/>
            <person name="Amann R."/>
            <person name="Jetten M.S.M."/>
            <person name="Mascher T."/>
            <person name="Medema M.H."/>
            <person name="Devos D.P."/>
            <person name="Kaster A.-K."/>
            <person name="Ovreas L."/>
            <person name="Rohde M."/>
            <person name="Galperin M.Y."/>
            <person name="Jogler C."/>
        </authorList>
    </citation>
    <scope>NUCLEOTIDE SEQUENCE [LARGE SCALE GENOMIC DNA]</scope>
    <source>
        <strain evidence="1 2">Pan181</strain>
    </source>
</reference>
<sequence length="117" mass="13353">MSQLPCKRFWEGPVGITLMPRKQQSGEYFWTFAFTRAFKRTGKDSWEYTEFFGQKHASALGKVMSRAIQFMEQNNPGEFTEKWMEQHAVAESNKASPPSTDCNLAEAHIRRAASAAN</sequence>
<evidence type="ECO:0000313" key="2">
    <source>
        <dbReference type="Proteomes" id="UP000315750"/>
    </source>
</evidence>
<protein>
    <submittedName>
        <fullName evidence="1">Uncharacterized protein</fullName>
    </submittedName>
</protein>
<evidence type="ECO:0000313" key="1">
    <source>
        <dbReference type="EMBL" id="QDU57522.1"/>
    </source>
</evidence>
<keyword evidence="2" id="KW-1185">Reference proteome</keyword>